<feature type="region of interest" description="Disordered" evidence="1">
    <location>
        <begin position="907"/>
        <end position="929"/>
    </location>
</feature>
<feature type="compositionally biased region" description="Polar residues" evidence="1">
    <location>
        <begin position="607"/>
        <end position="616"/>
    </location>
</feature>
<feature type="region of interest" description="Disordered" evidence="1">
    <location>
        <begin position="97"/>
        <end position="145"/>
    </location>
</feature>
<gene>
    <name evidence="3" type="ORF">ABB37_09756</name>
</gene>
<feature type="compositionally biased region" description="Pro residues" evidence="1">
    <location>
        <begin position="1611"/>
        <end position="1622"/>
    </location>
</feature>
<dbReference type="Pfam" id="PF07534">
    <property type="entry name" value="TLD"/>
    <property type="match status" value="1"/>
</dbReference>
<feature type="compositionally biased region" description="Low complexity" evidence="1">
    <location>
        <begin position="1545"/>
        <end position="1560"/>
    </location>
</feature>
<dbReference type="PROSITE" id="PS51886">
    <property type="entry name" value="TLDC"/>
    <property type="match status" value="1"/>
</dbReference>
<protein>
    <submittedName>
        <fullName evidence="3">TLD domain protein conserved</fullName>
    </submittedName>
</protein>
<dbReference type="OMA" id="WNEGFIE"/>
<feature type="region of interest" description="Disordered" evidence="1">
    <location>
        <begin position="965"/>
        <end position="986"/>
    </location>
</feature>
<feature type="region of interest" description="Disordered" evidence="1">
    <location>
        <begin position="1470"/>
        <end position="1628"/>
    </location>
</feature>
<organism evidence="3 4">
    <name type="scientific">Leptomonas pyrrhocoris</name>
    <name type="common">Firebug parasite</name>
    <dbReference type="NCBI Taxonomy" id="157538"/>
    <lineage>
        <taxon>Eukaryota</taxon>
        <taxon>Discoba</taxon>
        <taxon>Euglenozoa</taxon>
        <taxon>Kinetoplastea</taxon>
        <taxon>Metakinetoplastina</taxon>
        <taxon>Trypanosomatida</taxon>
        <taxon>Trypanosomatidae</taxon>
        <taxon>Leishmaniinae</taxon>
        <taxon>Leptomonas</taxon>
    </lineage>
</organism>
<evidence type="ECO:0000259" key="2">
    <source>
        <dbReference type="PROSITE" id="PS51886"/>
    </source>
</evidence>
<feature type="region of interest" description="Disordered" evidence="1">
    <location>
        <begin position="1950"/>
        <end position="1970"/>
    </location>
</feature>
<feature type="compositionally biased region" description="Low complexity" evidence="1">
    <location>
        <begin position="223"/>
        <end position="236"/>
    </location>
</feature>
<feature type="region of interest" description="Disordered" evidence="1">
    <location>
        <begin position="572"/>
        <end position="777"/>
    </location>
</feature>
<feature type="compositionally biased region" description="Low complexity" evidence="1">
    <location>
        <begin position="121"/>
        <end position="134"/>
    </location>
</feature>
<feature type="compositionally biased region" description="Polar residues" evidence="1">
    <location>
        <begin position="1254"/>
        <end position="1269"/>
    </location>
</feature>
<comment type="caution">
    <text evidence="3">The sequence shown here is derived from an EMBL/GenBank/DDBJ whole genome shotgun (WGS) entry which is preliminary data.</text>
</comment>
<dbReference type="VEuPathDB" id="TriTrypDB:LpyrH10_34_0590"/>
<feature type="region of interest" description="Disordered" evidence="1">
    <location>
        <begin position="220"/>
        <end position="248"/>
    </location>
</feature>
<dbReference type="Proteomes" id="UP000037923">
    <property type="component" value="Unassembled WGS sequence"/>
</dbReference>
<feature type="region of interest" description="Disordered" evidence="1">
    <location>
        <begin position="1238"/>
        <end position="1271"/>
    </location>
</feature>
<feature type="region of interest" description="Disordered" evidence="1">
    <location>
        <begin position="1030"/>
        <end position="1119"/>
    </location>
</feature>
<feature type="compositionally biased region" description="Acidic residues" evidence="1">
    <location>
        <begin position="111"/>
        <end position="120"/>
    </location>
</feature>
<sequence length="2083" mass="217712">MELSASSTPAAAAAAAAAAASSSSDNSPASPVSPTAPLTDTALLQLSLQNAAAAVAAGRATVAANNYALVVKIFFRKCFLLEELVLLGLAMGYETHSSAQQARLRERDNMEGEEGEESEAEAQQQGGADAGGDPRAAHTPLQPSQPHLLLPAVDVDAAQRQQKAGGVVHTSGGERSAQLVDPLASVGMFLPPGLAEDDYDEERNYYAQKRQHQEELAHGCLPSQQRQRQSSSSAAQKPLPQFPPGAATSSFAKQYSTAAAAAAAAKSAGSPVDDVPGYDASTARWLACLLAKVHPDALPIATLEKLCKVQIPSRTPSELANDSSGRYTTSFAASPTSAVRGAHENNSSLNFPTSSSSAIAAAASSSAGMSVFSPSSTAALARLIPHLKSSPTSSSLCGNNNNGTASPTVSTTATNSPTMNRNDTTATASVFGTSSSSSLSLLFATLLWDVACALWNEGFVEDTHHWLSVMDVRRLWKLYGDSCMAAAGPETPPNASGSNSLDATRVMSLGANNNNNSTNGGGGGLMTASSLHTASTLYTSMEPHEEGVTCEERACALSWPAVLAECRAADESSSCSAPSSAPPPPPPLRQQQSSWSATPPATHPTDTRNSANTQATEPHEAKTADVASPSQQEQQRQQQRQLSRPRSGITLSAFASTPGPLPMTVPTSGVNDASAWPDEPAGSKDTGDGATALKNMGDGGAAVATERSRGGAGSRVARNEQGALHEGVLSGGEDDGGQQSNQREHEEDRKRGEVEEMDRSSGSSATATHAGATATQPHAIPMFVRRLARRTSALRDLCGLMMGCETAEDVLYVIFALHCALQTQQRKMDQLLAQQQQEADKRRSHTKATSSATPTTTTVSGGLAEVLVVANLLVEFFLAKRAQKILLEAGLLPSQLLSAVSPGEQQSTAAAAATARPLPPRTPRGEHTHRMDRAIRQACDEVVCAFTNGQCLTLYGLESYGIPTPHDRNNNNNNGGGGGGGSREKGSAVPLLVPELPYVLVSNVLSSALNFATLYRLSKVFHGVMGVRSNSSSGGGSGAGGRADQAAQCSACQPTTPAPSPASVFMHVNRTRKATEEEKLRRQRWTRGAPPGQPAARSPHPQPTPQQQQQQQQQQGSAQSVVGELFGFMKGAAASWRNATNFVHPTSAEAEAPTETPVARPAPSPRHDVRPSRIDPEFFDAPPLSSSSSSAAAAAAAGHLGGGYAERLANARRVHAERIAAADRTYEFTPWSALSPDTVTSNNSSLANASSISKTGSNLSPGTRHSSTGAPRKAVLEVQTSGPGACELLVPSRATARTAASKNDGGIMISSSSSSAAATAAAAARVSSFPISLLAEESERMGLAGWTPPTAGSATPTQLPVTATMDTTAGPADTVLYTPSAQLQSRTPSEAACLRLLALLYRYPQLHTLEPITASHVDLVAKELNKALHILQVAMRGRFGERWWRQWRARREGETQRYYARALADAQRGVHVRRRLSPAHSTGLLHSSNRGESANTVGGSPSALDTLQPPAPSAAAAAPSSITDPALASPTSAGVPSPVEPPPLSSTTAASTTAAEAGTTNVLSSDPSLVLRHPSNDSMQQPPPFTLQIDSPSSILQPPPQELSASGYSSVPPPSAPQPTPRQDPVLSKFWSTRTLSIPTQDGMKERRQNPRGRSVDLLISADDDGDQGGAATTVAAKAAQSSLRQRHTEATSAAAASASAIASTETAVVADDGTLIDVNWDVPPHYTPDVSLDFSAFTTTSVETQEATRQLVESLQRQQHDADSVHANVPGISLLSSACRRLLHDELPLLQQYCPWRVIYSTRMHGVSLGTLFANCRRESERHMRLPSGLFSLPSAMETSSSGGGPSSADARPMLLVLELPASTTLSFAEDDAGVREALAQLRRPCTAERAATAATAADYHELTPFNKLYVGAYLSDLLRLESRRYYGTQECFVFQLLVPARTEGGGSGASDPIAAAAASTSSTAAPPPQLHVFHATRQNTRYVNCRPTSIVIGGGGSGSSLYVDDSLSHGATSACATFSSPPLSVWHSAAATLCEIAGVHPPPASAQAREEDKEASSAGDGEDGRQHSLSLLNVEVIVMDA</sequence>
<feature type="compositionally biased region" description="Low complexity" evidence="1">
    <location>
        <begin position="760"/>
        <end position="775"/>
    </location>
</feature>
<feature type="compositionally biased region" description="Polar residues" evidence="1">
    <location>
        <begin position="1484"/>
        <end position="1505"/>
    </location>
</feature>
<dbReference type="OrthoDB" id="26679at2759"/>
<feature type="region of interest" description="Disordered" evidence="1">
    <location>
        <begin position="1147"/>
        <end position="1190"/>
    </location>
</feature>
<feature type="compositionally biased region" description="Basic and acidic residues" evidence="1">
    <location>
        <begin position="1165"/>
        <end position="1176"/>
    </location>
</feature>
<dbReference type="PANTHER" id="PTHR23354">
    <property type="entry name" value="NUCLEOLAR PROTEIN 7/ESTROGEN RECEPTOR COACTIVATOR-RELATED"/>
    <property type="match status" value="1"/>
</dbReference>
<name>A0A0N0VCR6_LEPPY</name>
<feature type="region of interest" description="Disordered" evidence="1">
    <location>
        <begin position="833"/>
        <end position="857"/>
    </location>
</feature>
<evidence type="ECO:0000313" key="4">
    <source>
        <dbReference type="Proteomes" id="UP000037923"/>
    </source>
</evidence>
<feature type="compositionally biased region" description="Low complexity" evidence="1">
    <location>
        <begin position="1241"/>
        <end position="1253"/>
    </location>
</feature>
<dbReference type="SMART" id="SM00584">
    <property type="entry name" value="TLDc"/>
    <property type="match status" value="1"/>
</dbReference>
<feature type="compositionally biased region" description="Low complexity" evidence="1">
    <location>
        <begin position="1147"/>
        <end position="1161"/>
    </location>
</feature>
<reference evidence="3 4" key="1">
    <citation type="submission" date="2015-07" db="EMBL/GenBank/DDBJ databases">
        <title>High-quality genome of monoxenous trypanosomatid Leptomonas pyrrhocoris.</title>
        <authorList>
            <person name="Flegontov P."/>
            <person name="Butenko A."/>
            <person name="Firsov S."/>
            <person name="Vlcek C."/>
            <person name="Logacheva M.D."/>
            <person name="Field M."/>
            <person name="Filatov D."/>
            <person name="Flegontova O."/>
            <person name="Gerasimov E."/>
            <person name="Jackson A.P."/>
            <person name="Kelly S."/>
            <person name="Opperdoes F."/>
            <person name="O'Reilly A."/>
            <person name="Votypka J."/>
            <person name="Yurchenko V."/>
            <person name="Lukes J."/>
        </authorList>
    </citation>
    <scope>NUCLEOTIDE SEQUENCE [LARGE SCALE GENOMIC DNA]</scope>
    <source>
        <strain evidence="3">H10</strain>
    </source>
</reference>
<accession>A0A0N0VCR6</accession>
<feature type="compositionally biased region" description="Basic and acidic residues" evidence="1">
    <location>
        <begin position="742"/>
        <end position="759"/>
    </location>
</feature>
<feature type="compositionally biased region" description="Low complexity" evidence="1">
    <location>
        <begin position="1951"/>
        <end position="1966"/>
    </location>
</feature>
<dbReference type="RefSeq" id="XP_015652063.1">
    <property type="nucleotide sequence ID" value="XM_015809388.1"/>
</dbReference>
<feature type="compositionally biased region" description="Low complexity" evidence="1">
    <location>
        <begin position="1105"/>
        <end position="1115"/>
    </location>
</feature>
<feature type="region of interest" description="Disordered" evidence="1">
    <location>
        <begin position="2043"/>
        <end position="2068"/>
    </location>
</feature>
<dbReference type="GeneID" id="26910039"/>
<feature type="region of interest" description="Disordered" evidence="1">
    <location>
        <begin position="390"/>
        <end position="421"/>
    </location>
</feature>
<feature type="compositionally biased region" description="Low complexity" evidence="1">
    <location>
        <begin position="628"/>
        <end position="647"/>
    </location>
</feature>
<dbReference type="PANTHER" id="PTHR23354:SF126">
    <property type="entry name" value="CONSERVED TLD DOMAIN PROTEIN"/>
    <property type="match status" value="1"/>
</dbReference>
<keyword evidence="4" id="KW-1185">Reference proteome</keyword>
<feature type="domain" description="TLDc" evidence="2">
    <location>
        <begin position="1774"/>
        <end position="2031"/>
    </location>
</feature>
<evidence type="ECO:0000313" key="3">
    <source>
        <dbReference type="EMBL" id="KPA73624.1"/>
    </source>
</evidence>
<dbReference type="EMBL" id="LGTL01000034">
    <property type="protein sequence ID" value="KPA73624.1"/>
    <property type="molecule type" value="Genomic_DNA"/>
</dbReference>
<dbReference type="InterPro" id="IPR006571">
    <property type="entry name" value="TLDc_dom"/>
</dbReference>
<feature type="compositionally biased region" description="Low complexity" evidence="1">
    <location>
        <begin position="847"/>
        <end position="857"/>
    </location>
</feature>
<proteinExistence type="predicted"/>
<feature type="region of interest" description="Disordered" evidence="1">
    <location>
        <begin position="1634"/>
        <end position="1653"/>
    </location>
</feature>
<evidence type="ECO:0000256" key="1">
    <source>
        <dbReference type="SAM" id="MobiDB-lite"/>
    </source>
</evidence>